<protein>
    <submittedName>
        <fullName evidence="2">Polysaccharide pyruvyl transferase family protein</fullName>
    </submittedName>
</protein>
<keyword evidence="3" id="KW-1185">Reference proteome</keyword>
<feature type="domain" description="Polysaccharide pyruvyl transferase" evidence="1">
    <location>
        <begin position="32"/>
        <end position="297"/>
    </location>
</feature>
<evidence type="ECO:0000313" key="2">
    <source>
        <dbReference type="EMBL" id="MBE7324814.1"/>
    </source>
</evidence>
<sequence length="399" mass="43480">MDQLREVGEKEDLNMRNQDLTAGVVCLGEAGNLGDDLILISVTDSLLTTGLVKHVQFTSHGIHLPWSRIAADLGWSGVPRARTVRNRAGLRERKALLGSSDVIIFGGGGLFQDVHDPMRPYQWLSLIPEGKPVLGIGLGFGPLSARSIRFLGGIRNPFDQLHVRDDRSAEFPRRLGWPVERAEDCVTPSLVSRLLPESPGEGTRNALGIALRAWPGLDAGEVADWVDEVARRHGCEEVEAFVLETTPAGPDAAFTKEVLGLLRTPGELVVYEPARIQDFLVAMAGCGVVVSMKLHSSAIWSFFGATIYPITYAPKTSALFGLEWRGLEIVREARQAVLLDTDVPTTEQVIARWIHGERSVPIGPMIRQPKAALLATLNFASLATRKIARRLLGGRGSRA</sequence>
<dbReference type="InterPro" id="IPR029062">
    <property type="entry name" value="Class_I_gatase-like"/>
</dbReference>
<keyword evidence="2" id="KW-0808">Transferase</keyword>
<reference evidence="2 3" key="1">
    <citation type="submission" date="2020-10" db="EMBL/GenBank/DDBJ databases">
        <title>Nocardioides sp. isolated from sludge.</title>
        <authorList>
            <person name="Zhang X."/>
        </authorList>
    </citation>
    <scope>NUCLEOTIDE SEQUENCE [LARGE SCALE GENOMIC DNA]</scope>
    <source>
        <strain evidence="2 3">Y6</strain>
    </source>
</reference>
<dbReference type="InterPro" id="IPR007345">
    <property type="entry name" value="Polysacch_pyruvyl_Trfase"/>
</dbReference>
<accession>A0ABR9RTB2</accession>
<dbReference type="PANTHER" id="PTHR36836:SF1">
    <property type="entry name" value="COLANIC ACID BIOSYNTHESIS PROTEIN WCAK"/>
    <property type="match status" value="1"/>
</dbReference>
<dbReference type="GO" id="GO:0016740">
    <property type="term" value="F:transferase activity"/>
    <property type="evidence" value="ECO:0007669"/>
    <property type="project" value="UniProtKB-KW"/>
</dbReference>
<dbReference type="EMBL" id="JADCSA010000007">
    <property type="protein sequence ID" value="MBE7324814.1"/>
    <property type="molecule type" value="Genomic_DNA"/>
</dbReference>
<evidence type="ECO:0000313" key="3">
    <source>
        <dbReference type="Proteomes" id="UP000756387"/>
    </source>
</evidence>
<dbReference type="SUPFAM" id="SSF52317">
    <property type="entry name" value="Class I glutamine amidotransferase-like"/>
    <property type="match status" value="1"/>
</dbReference>
<dbReference type="Proteomes" id="UP000756387">
    <property type="component" value="Unassembled WGS sequence"/>
</dbReference>
<evidence type="ECO:0000259" key="1">
    <source>
        <dbReference type="Pfam" id="PF04230"/>
    </source>
</evidence>
<gene>
    <name evidence="2" type="ORF">IEQ44_09120</name>
</gene>
<comment type="caution">
    <text evidence="2">The sequence shown here is derived from an EMBL/GenBank/DDBJ whole genome shotgun (WGS) entry which is preliminary data.</text>
</comment>
<dbReference type="RefSeq" id="WP_193638144.1">
    <property type="nucleotide sequence ID" value="NZ_JADCSA010000007.1"/>
</dbReference>
<organism evidence="2 3">
    <name type="scientific">Nocardioides malaquae</name>
    <dbReference type="NCBI Taxonomy" id="2773426"/>
    <lineage>
        <taxon>Bacteria</taxon>
        <taxon>Bacillati</taxon>
        <taxon>Actinomycetota</taxon>
        <taxon>Actinomycetes</taxon>
        <taxon>Propionibacteriales</taxon>
        <taxon>Nocardioidaceae</taxon>
        <taxon>Nocardioides</taxon>
    </lineage>
</organism>
<name>A0ABR9RTB2_9ACTN</name>
<proteinExistence type="predicted"/>
<dbReference type="PANTHER" id="PTHR36836">
    <property type="entry name" value="COLANIC ACID BIOSYNTHESIS PROTEIN WCAK"/>
    <property type="match status" value="1"/>
</dbReference>
<dbReference type="Pfam" id="PF04230">
    <property type="entry name" value="PS_pyruv_trans"/>
    <property type="match status" value="1"/>
</dbReference>